<dbReference type="Pfam" id="PF07593">
    <property type="entry name" value="UnbV_ASPIC"/>
    <property type="match status" value="1"/>
</dbReference>
<dbReference type="InterPro" id="IPR011519">
    <property type="entry name" value="UnbV_ASPIC"/>
</dbReference>
<protein>
    <submittedName>
        <fullName evidence="3">VCBS repeat-containing protein</fullName>
    </submittedName>
</protein>
<dbReference type="EMBL" id="JAHESD010000033">
    <property type="protein sequence ID" value="MBT1704549.1"/>
    <property type="molecule type" value="Genomic_DNA"/>
</dbReference>
<dbReference type="SUPFAM" id="SSF69318">
    <property type="entry name" value="Integrin alpha N-terminal domain"/>
    <property type="match status" value="3"/>
</dbReference>
<dbReference type="PANTHER" id="PTHR16026:SF0">
    <property type="entry name" value="CARTILAGE ACIDIC PROTEIN 1"/>
    <property type="match status" value="1"/>
</dbReference>
<name>A0ABS5VUI1_9BACT</name>
<accession>A0ABS5VUI1</accession>
<dbReference type="Pfam" id="PF13517">
    <property type="entry name" value="FG-GAP_3"/>
    <property type="match status" value="4"/>
</dbReference>
<comment type="caution">
    <text evidence="3">The sequence shown here is derived from an EMBL/GenBank/DDBJ whole genome shotgun (WGS) entry which is preliminary data.</text>
</comment>
<evidence type="ECO:0000256" key="1">
    <source>
        <dbReference type="ARBA" id="ARBA00022729"/>
    </source>
</evidence>
<organism evidence="3 4">
    <name type="scientific">Chryseosolibacter indicus</name>
    <dbReference type="NCBI Taxonomy" id="2782351"/>
    <lineage>
        <taxon>Bacteria</taxon>
        <taxon>Pseudomonadati</taxon>
        <taxon>Bacteroidota</taxon>
        <taxon>Cytophagia</taxon>
        <taxon>Cytophagales</taxon>
        <taxon>Chryseotaleaceae</taxon>
        <taxon>Chryseosolibacter</taxon>
    </lineage>
</organism>
<dbReference type="InterPro" id="IPR028994">
    <property type="entry name" value="Integrin_alpha_N"/>
</dbReference>
<keyword evidence="4" id="KW-1185">Reference proteome</keyword>
<dbReference type="PROSITE" id="PS51257">
    <property type="entry name" value="PROKAR_LIPOPROTEIN"/>
    <property type="match status" value="1"/>
</dbReference>
<dbReference type="RefSeq" id="WP_254154509.1">
    <property type="nucleotide sequence ID" value="NZ_JAHESD010000033.1"/>
</dbReference>
<gene>
    <name evidence="3" type="ORF">KK060_14745</name>
</gene>
<keyword evidence="1" id="KW-0732">Signal</keyword>
<evidence type="ECO:0000313" key="3">
    <source>
        <dbReference type="EMBL" id="MBT1704549.1"/>
    </source>
</evidence>
<dbReference type="Proteomes" id="UP000772618">
    <property type="component" value="Unassembled WGS sequence"/>
</dbReference>
<feature type="domain" description="ASPIC/UnbV" evidence="2">
    <location>
        <begin position="521"/>
        <end position="588"/>
    </location>
</feature>
<proteinExistence type="predicted"/>
<dbReference type="Gene3D" id="2.130.10.130">
    <property type="entry name" value="Integrin alpha, N-terminal"/>
    <property type="match status" value="3"/>
</dbReference>
<dbReference type="InterPro" id="IPR013517">
    <property type="entry name" value="FG-GAP"/>
</dbReference>
<sequence length="1102" mass="123476">MRTFSYCLPIFFSLLLISCNRKNNPEKLFTLLSPEDTNVSFTNSVEDTKEFNVFTYRNFYNGGGIAIGDINNDSLPDIYFTSNQGKNKLFLNKGNFVFDDVTDLAGVGGTKSWSTGVAMADVNGDGLLDIYVCNSGDVKGANKENELFINNGDLTFSERAAEFGLNDKGYSTHASFFDYDQDGDLDCYILNNSFKSIDRVEQFYVSREVVNADGGDKLLRNDNGVFTNVSKEAGIYESAIGFGLGVSVGDINGDSYPDIYISNDFWERDYLYINLGNGKFSEEIISRTEVISGSSMGADVADLNNDEAPEIFTTEMLPGDNKRLKTMIRFEETNIKELRVRSSYHYQLLQNCLHVNNGQGNFQELAFLTNMAATDWSWGALMFDMNNDGWKDVFISNGIYKDITSMDFVDFITDKDNVKRIVREKGKFDYTDLLEQLPSTKIPNYAFINKKNLVFSSNADSLGLGEPSFSNGAAYGDLDGDGDLDLVVNNLNMPSHIYRNNTQKKNYLKVALKGPSKNYYGIGAKVKVFSKGYVQVLENFNVRGYQSSIEPQLLFGLGKVETVDSLQVIWPDKKGQVIYNVKSNQRLTLDHAKADRFFQKDEIKKPVLFSDETEKSLIGDYRHKENNFNDFDYERLLLRKVSTESPKILKGDLNGDQMEDFMVLGAYGDPDKLYFQQRNGQFKQSVQSVLLSDSTYESTCGIFIDLDKDGDLDVLIGSGGNEFNRGINAHMLRYYQNDGKGKLKKMQENVPRAIGNFSCIVAEDFDNDGDADLFIGGRIVPGNYGLKPRSFLLRNEGGRNWTNITPFELAGVGMVTAAVWSDFNGDAKKDLIVVGEWLPVMVCHNTGNAIEAPTKLPDSEGWWTSIEKGDINGDGKDEYILGNWGLNSKFRASKSRPITMYVKDFDQNGKSEFIINWYPPLENTPYPFASKMDMTAQLPQLKKNSIRYEDYAGKTYEMLFKPEQRQAADAYKVVDLRSAVLWNEGNSRIRIEALPIQAQVSPVMAIVAEDLDSDNNLDLLLCGNIYGLKPEVGRQDANHGVFLKGDGKGGFRYLTPEETGINIKGEVRDLKIVTSGTEKAILVGINNSPVKVFKRSNPVLNK</sequence>
<dbReference type="InterPro" id="IPR027039">
    <property type="entry name" value="Crtac1"/>
</dbReference>
<reference evidence="3 4" key="1">
    <citation type="submission" date="2021-05" db="EMBL/GenBank/DDBJ databases">
        <title>A Polyphasic approach of four new species of the genus Ohtaekwangia: Ohtaekwangia histidinii sp. nov., Ohtaekwangia cretensis sp. nov., Ohtaekwangia indiensis sp. nov., Ohtaekwangia reichenbachii sp. nov. from diverse environment.</title>
        <authorList>
            <person name="Octaviana S."/>
        </authorList>
    </citation>
    <scope>NUCLEOTIDE SEQUENCE [LARGE SCALE GENOMIC DNA]</scope>
    <source>
        <strain evidence="3 4">PWU20</strain>
    </source>
</reference>
<dbReference type="PANTHER" id="PTHR16026">
    <property type="entry name" value="CARTILAGE ACIDIC PROTEIN 1"/>
    <property type="match status" value="1"/>
</dbReference>
<evidence type="ECO:0000259" key="2">
    <source>
        <dbReference type="Pfam" id="PF07593"/>
    </source>
</evidence>
<evidence type="ECO:0000313" key="4">
    <source>
        <dbReference type="Proteomes" id="UP000772618"/>
    </source>
</evidence>